<dbReference type="PANTHER" id="PTHR34047">
    <property type="entry name" value="NUCLEAR INTRON MATURASE 1, MITOCHONDRIAL-RELATED"/>
    <property type="match status" value="1"/>
</dbReference>
<dbReference type="PROSITE" id="PS50878">
    <property type="entry name" value="RT_POL"/>
    <property type="match status" value="1"/>
</dbReference>
<accession>A0A1H8UWF3</accession>
<dbReference type="PANTHER" id="PTHR34047:SF8">
    <property type="entry name" value="PROTEIN YKFC"/>
    <property type="match status" value="1"/>
</dbReference>
<protein>
    <submittedName>
        <fullName evidence="2">Group II intron reverse transcriptase/maturase</fullName>
    </submittedName>
</protein>
<evidence type="ECO:0000313" key="3">
    <source>
        <dbReference type="Proteomes" id="UP000198809"/>
    </source>
</evidence>
<dbReference type="InterPro" id="IPR000477">
    <property type="entry name" value="RT_dom"/>
</dbReference>
<name>A0A1H8UWF3_9BACL</name>
<dbReference type="RefSeq" id="WP_246590588.1">
    <property type="nucleotide sequence ID" value="NZ_CP076607.1"/>
</dbReference>
<dbReference type="AlphaFoldDB" id="A0A1H8UWF3"/>
<proteinExistence type="predicted"/>
<dbReference type="Pfam" id="PF00078">
    <property type="entry name" value="RVT_1"/>
    <property type="match status" value="1"/>
</dbReference>
<dbReference type="GO" id="GO:0003964">
    <property type="term" value="F:RNA-directed DNA polymerase activity"/>
    <property type="evidence" value="ECO:0007669"/>
    <property type="project" value="UniProtKB-KW"/>
</dbReference>
<dbReference type="InterPro" id="IPR051083">
    <property type="entry name" value="GrpII_Intron_Splice-Mob/Def"/>
</dbReference>
<gene>
    <name evidence="2" type="ORF">SAMN04487895_11975</name>
</gene>
<feature type="domain" description="Reverse transcriptase" evidence="1">
    <location>
        <begin position="66"/>
        <end position="302"/>
    </location>
</feature>
<evidence type="ECO:0000313" key="2">
    <source>
        <dbReference type="EMBL" id="SEP07476.1"/>
    </source>
</evidence>
<dbReference type="EMBL" id="FODH01000019">
    <property type="protein sequence ID" value="SEP07476.1"/>
    <property type="molecule type" value="Genomic_DNA"/>
</dbReference>
<reference evidence="2 3" key="1">
    <citation type="submission" date="2016-10" db="EMBL/GenBank/DDBJ databases">
        <authorList>
            <person name="de Groot N.N."/>
        </authorList>
    </citation>
    <scope>NUCLEOTIDE SEQUENCE [LARGE SCALE GENOMIC DNA]</scope>
    <source>
        <strain evidence="2 3">CGMCC 1.10238</strain>
    </source>
</reference>
<dbReference type="NCBIfam" id="TIGR04416">
    <property type="entry name" value="group_II_RT_mat"/>
    <property type="match status" value="1"/>
</dbReference>
<dbReference type="InterPro" id="IPR043502">
    <property type="entry name" value="DNA/RNA_pol_sf"/>
</dbReference>
<sequence>MQTKLARIAELAKAKPNESFTSLYHLLNEELLMQCHRELDGAKATGVDEVTQDEYEENAEENIRNLVERLTKKQYHPQPVRRVYIPKDANSKRPLGIPSYEDKIVQLGLNKILQAIYEQDFLDMSYGFRPNRGCHDALRALNRALEFGRTSYVVDADIHSFFTNVDHEWLMKFLELRVSDPNIHRLIRRFLKAGVMENGVWESTEAGTPQGSILSPLLSNVYLHYALDLWFEVAVKRACRGEAHIVRYADDYVCCFQYKDDAERFYQALLPRLAKFQLSIAEEKTKIVEFGRFAAENRKRRG</sequence>
<dbReference type="InterPro" id="IPR030931">
    <property type="entry name" value="Group_II_RT_mat"/>
</dbReference>
<organism evidence="2 3">
    <name type="scientific">Paenibacillus sophorae</name>
    <dbReference type="NCBI Taxonomy" id="1333845"/>
    <lineage>
        <taxon>Bacteria</taxon>
        <taxon>Bacillati</taxon>
        <taxon>Bacillota</taxon>
        <taxon>Bacilli</taxon>
        <taxon>Bacillales</taxon>
        <taxon>Paenibacillaceae</taxon>
        <taxon>Paenibacillus</taxon>
    </lineage>
</organism>
<keyword evidence="2" id="KW-0695">RNA-directed DNA polymerase</keyword>
<evidence type="ECO:0000259" key="1">
    <source>
        <dbReference type="PROSITE" id="PS50878"/>
    </source>
</evidence>
<dbReference type="STRING" id="1333845.SAMN04487895_11975"/>
<keyword evidence="2" id="KW-0808">Transferase</keyword>
<dbReference type="SUPFAM" id="SSF56672">
    <property type="entry name" value="DNA/RNA polymerases"/>
    <property type="match status" value="1"/>
</dbReference>
<keyword evidence="2" id="KW-0548">Nucleotidyltransferase</keyword>
<dbReference type="CDD" id="cd01651">
    <property type="entry name" value="RT_G2_intron"/>
    <property type="match status" value="1"/>
</dbReference>
<dbReference type="Proteomes" id="UP000198809">
    <property type="component" value="Unassembled WGS sequence"/>
</dbReference>